<keyword evidence="3 5" id="KW-1133">Transmembrane helix</keyword>
<keyword evidence="4 5" id="KW-0472">Membrane</keyword>
<dbReference type="GO" id="GO:0022857">
    <property type="term" value="F:transmembrane transporter activity"/>
    <property type="evidence" value="ECO:0007669"/>
    <property type="project" value="InterPro"/>
</dbReference>
<proteinExistence type="predicted"/>
<name>A0A8S4RSA9_9NEOP</name>
<gene>
    <name evidence="7" type="primary">jg6645</name>
    <name evidence="7" type="ORF">PAEG_LOCUS17258</name>
</gene>
<dbReference type="InterPro" id="IPR005828">
    <property type="entry name" value="MFS_sugar_transport-like"/>
</dbReference>
<comment type="caution">
    <text evidence="7">The sequence shown here is derived from an EMBL/GenBank/DDBJ whole genome shotgun (WGS) entry which is preliminary data.</text>
</comment>
<feature type="transmembrane region" description="Helical" evidence="5">
    <location>
        <begin position="338"/>
        <end position="358"/>
    </location>
</feature>
<feature type="transmembrane region" description="Helical" evidence="5">
    <location>
        <begin position="175"/>
        <end position="198"/>
    </location>
</feature>
<keyword evidence="8" id="KW-1185">Reference proteome</keyword>
<dbReference type="GO" id="GO:0016020">
    <property type="term" value="C:membrane"/>
    <property type="evidence" value="ECO:0007669"/>
    <property type="project" value="UniProtKB-SubCell"/>
</dbReference>
<dbReference type="OrthoDB" id="5290825at2759"/>
<evidence type="ECO:0000256" key="4">
    <source>
        <dbReference type="ARBA" id="ARBA00023136"/>
    </source>
</evidence>
<dbReference type="Gene3D" id="1.20.1250.20">
    <property type="entry name" value="MFS general substrate transporter like domains"/>
    <property type="match status" value="1"/>
</dbReference>
<evidence type="ECO:0000256" key="5">
    <source>
        <dbReference type="SAM" id="Phobius"/>
    </source>
</evidence>
<sequence length="488" mass="55365">MDLLNEEDSKKNDPTRRLFFLRQLFVSSTLTSGFLIYGMYMGAMTVMIPQIRREANSTEAITADQASWLCSLPGYSGLPWGIVLPFIAYRFGRKISLIMLSVSILISNIIFYRSTTLTELMISQAMTGMLECSTNTLTIMVITEYTSPRYRGVFMTLKSASFYWGIWISNAMGTFFHWTNIGLVIFVFSVYNLLVIFYPESPFWLATKGRYEDCSKCHRWLKGTSKDSEEELEKLILSQKQQNTKIKKQHSENIIVMFYRIVSCVTFYKPIFYAVLGTGLYHSSGKMAYSVYAIDIIQKITGSENTAYEGMLILDGVTILGMYLGSPLTKVLKRRTQLLSFSSIGAGFLFIMSIYLYMIQFNLLLENKYISLFLLVGFSISIGCGPMVMAACCYGELTPLKYRSTYLSIFTLLSSAATGSDLKTAPLVFRKFGTPGAFLYYAITSTVFICLLYKYLPETKDKTIQEIENCVVGEDDINEVETMPLKHK</sequence>
<feature type="transmembrane region" description="Helical" evidence="5">
    <location>
        <begin position="370"/>
        <end position="394"/>
    </location>
</feature>
<organism evidence="7 8">
    <name type="scientific">Pararge aegeria aegeria</name>
    <dbReference type="NCBI Taxonomy" id="348720"/>
    <lineage>
        <taxon>Eukaryota</taxon>
        <taxon>Metazoa</taxon>
        <taxon>Ecdysozoa</taxon>
        <taxon>Arthropoda</taxon>
        <taxon>Hexapoda</taxon>
        <taxon>Insecta</taxon>
        <taxon>Pterygota</taxon>
        <taxon>Neoptera</taxon>
        <taxon>Endopterygota</taxon>
        <taxon>Lepidoptera</taxon>
        <taxon>Glossata</taxon>
        <taxon>Ditrysia</taxon>
        <taxon>Papilionoidea</taxon>
        <taxon>Nymphalidae</taxon>
        <taxon>Satyrinae</taxon>
        <taxon>Satyrini</taxon>
        <taxon>Parargina</taxon>
        <taxon>Pararge</taxon>
    </lineage>
</organism>
<feature type="transmembrane region" description="Helical" evidence="5">
    <location>
        <begin position="254"/>
        <end position="276"/>
    </location>
</feature>
<evidence type="ECO:0000256" key="3">
    <source>
        <dbReference type="ARBA" id="ARBA00022989"/>
    </source>
</evidence>
<dbReference type="PANTHER" id="PTHR48021">
    <property type="match status" value="1"/>
</dbReference>
<dbReference type="Pfam" id="PF00083">
    <property type="entry name" value="Sugar_tr"/>
    <property type="match status" value="1"/>
</dbReference>
<feature type="domain" description="Major facilitator superfamily (MFS) profile" evidence="6">
    <location>
        <begin position="26"/>
        <end position="460"/>
    </location>
</feature>
<evidence type="ECO:0000259" key="6">
    <source>
        <dbReference type="PROSITE" id="PS50850"/>
    </source>
</evidence>
<dbReference type="SUPFAM" id="SSF103473">
    <property type="entry name" value="MFS general substrate transporter"/>
    <property type="match status" value="1"/>
</dbReference>
<comment type="subcellular location">
    <subcellularLocation>
        <location evidence="1">Membrane</location>
        <topology evidence="1">Multi-pass membrane protein</topology>
    </subcellularLocation>
</comment>
<keyword evidence="2 5" id="KW-0812">Transmembrane</keyword>
<dbReference type="EMBL" id="CAKXAJ010025543">
    <property type="protein sequence ID" value="CAH2240692.1"/>
    <property type="molecule type" value="Genomic_DNA"/>
</dbReference>
<feature type="transmembrane region" description="Helical" evidence="5">
    <location>
        <begin position="406"/>
        <end position="425"/>
    </location>
</feature>
<dbReference type="PROSITE" id="PS50850">
    <property type="entry name" value="MFS"/>
    <property type="match status" value="1"/>
</dbReference>
<reference evidence="7" key="1">
    <citation type="submission" date="2022-03" db="EMBL/GenBank/DDBJ databases">
        <authorList>
            <person name="Lindestad O."/>
        </authorList>
    </citation>
    <scope>NUCLEOTIDE SEQUENCE</scope>
</reference>
<dbReference type="PANTHER" id="PTHR48021:SF1">
    <property type="entry name" value="GH07001P-RELATED"/>
    <property type="match status" value="1"/>
</dbReference>
<dbReference type="InterPro" id="IPR020846">
    <property type="entry name" value="MFS_dom"/>
</dbReference>
<evidence type="ECO:0000256" key="2">
    <source>
        <dbReference type="ARBA" id="ARBA00022692"/>
    </source>
</evidence>
<feature type="transmembrane region" description="Helical" evidence="5">
    <location>
        <begin position="437"/>
        <end position="456"/>
    </location>
</feature>
<evidence type="ECO:0000313" key="8">
    <source>
        <dbReference type="Proteomes" id="UP000838756"/>
    </source>
</evidence>
<dbReference type="InterPro" id="IPR036259">
    <property type="entry name" value="MFS_trans_sf"/>
</dbReference>
<evidence type="ECO:0000313" key="7">
    <source>
        <dbReference type="EMBL" id="CAH2240692.1"/>
    </source>
</evidence>
<dbReference type="Proteomes" id="UP000838756">
    <property type="component" value="Unassembled WGS sequence"/>
</dbReference>
<dbReference type="AlphaFoldDB" id="A0A8S4RSA9"/>
<dbReference type="InterPro" id="IPR050549">
    <property type="entry name" value="MFS_Trehalose_Transporter"/>
</dbReference>
<feature type="transmembrane region" description="Helical" evidence="5">
    <location>
        <begin position="95"/>
        <end position="114"/>
    </location>
</feature>
<accession>A0A8S4RSA9</accession>
<protein>
    <submittedName>
        <fullName evidence="7">Jg6645 protein</fullName>
    </submittedName>
</protein>
<feature type="transmembrane region" description="Helical" evidence="5">
    <location>
        <begin position="20"/>
        <end position="43"/>
    </location>
</feature>
<evidence type="ECO:0000256" key="1">
    <source>
        <dbReference type="ARBA" id="ARBA00004141"/>
    </source>
</evidence>